<protein>
    <recommendedName>
        <fullName evidence="3">Phage tail protein (Tail_P2_I)</fullName>
    </recommendedName>
</protein>
<evidence type="ECO:0008006" key="3">
    <source>
        <dbReference type="Google" id="ProtNLM"/>
    </source>
</evidence>
<dbReference type="GeneID" id="83063336"/>
<organism evidence="1 2">
    <name type="scientific">Lysobacter enzymogenes</name>
    <dbReference type="NCBI Taxonomy" id="69"/>
    <lineage>
        <taxon>Bacteria</taxon>
        <taxon>Pseudomonadati</taxon>
        <taxon>Pseudomonadota</taxon>
        <taxon>Gammaproteobacteria</taxon>
        <taxon>Lysobacterales</taxon>
        <taxon>Lysobacteraceae</taxon>
        <taxon>Lysobacter</taxon>
    </lineage>
</organism>
<dbReference type="KEGG" id="lem:LEN_1464"/>
<evidence type="ECO:0000313" key="2">
    <source>
        <dbReference type="Proteomes" id="UP000218824"/>
    </source>
</evidence>
<dbReference type="AlphaFoldDB" id="A0AAU9ADX5"/>
<reference evidence="1 2" key="1">
    <citation type="journal article" date="2017" name="DNA Res.">
        <title>Complete genome sequence and expression profile of the commercial lytic enzyme producer Lysobacter enzymogenes M497-1.</title>
        <authorList>
            <person name="Takami H."/>
            <person name="Toyoda A."/>
            <person name="Uchiyama I."/>
            <person name="Itoh T."/>
            <person name="Takaki Y."/>
            <person name="Arai W."/>
            <person name="Nishi S."/>
            <person name="Kawai M."/>
            <person name="Shinya K."/>
            <person name="Ikeda H."/>
        </authorList>
    </citation>
    <scope>NUCLEOTIDE SEQUENCE [LARGE SCALE GENOMIC DNA]</scope>
    <source>
        <strain evidence="1 2">M497-1</strain>
    </source>
</reference>
<dbReference type="EMBL" id="AP014940">
    <property type="protein sequence ID" value="BAV96951.1"/>
    <property type="molecule type" value="Genomic_DNA"/>
</dbReference>
<evidence type="ECO:0000313" key="1">
    <source>
        <dbReference type="EMBL" id="BAV96951.1"/>
    </source>
</evidence>
<accession>A0AAU9ADX5</accession>
<proteinExistence type="predicted"/>
<dbReference type="Proteomes" id="UP000218824">
    <property type="component" value="Chromosome"/>
</dbReference>
<sequence length="754" mass="82984">MDIPSLHAPPRIDRLYRLLPAIHRIRDAEQGYPLQALLRTIAEQMNLVEDDIARLYDNWFVETADDWAVPYLADLLGYRPVLAAGALSRELGAAGQALNRALVPRREVAHLIAQRRRKGTVALLEDLAYDVAGWPTRAVEFFKLLDRAQDINHLHTDRLGTASLRDGAALERCDGPFDSLAHSVDVRRIASHRRVGRYDIPSVGVLAWRMRSYPVTRTPAYCVEDAGPHCYTFSVLGQDAPLYRKPRPETDPSHLADETNLPLPLSRRALRDGLAEEYGNDASLAVWAEQWAGGGGDGEPVPASAVVVADLSGWRYRTPRGKVAIDPVLGRLMFPPSQVPKKGVRVSYRYGFAADLGGGEYLRGLRDPAQTFALYRVGDSEAAAAAGDDGELPPVVPRIGDALRQWNEQAPQHAVIELLHSGVWVEPLHIRLRPGQSLTLRAADGVRPVIRLIDWQTDLPDALTVELDAGSRFHLDGILLTGRPLHVCAPREPGTYAELAQVLPDCGAEVSIRHCTLVPGWAIDCGCDPERPAEPSLELHGVRAQVKVSHSILGSIQVQEDEVGTDPIALSIEDSIVDAAGPREQAIGAPAAAVAHVCLSMRRCTVFGTVEVHAVDLAENSLFNDCLNVARRQLGCMRFCYVPCRCRTPRRYRCQPDEAIAAVRAKKLPAAVEQELIAAERLRLRPRYQSRRYGRPGYARLAAECAPELLRGADDQSEPGVYHDLYEPQRQANLRARLDQHTPAGMTVGLLLAD</sequence>
<name>A0AAU9ADX5_LYSEN</name>
<dbReference type="RefSeq" id="WP_096377206.1">
    <property type="nucleotide sequence ID" value="NZ_AP014940.1"/>
</dbReference>
<gene>
    <name evidence="1" type="ORF">LEN_1464</name>
</gene>